<name>A0A382YC69_9ZZZZ</name>
<sequence length="37" mass="4158">MVDGMAVPNHLHVSRFDDEIGRDSALVIQVWPLWPVG</sequence>
<proteinExistence type="predicted"/>
<protein>
    <submittedName>
        <fullName evidence="1">Uncharacterized protein</fullName>
    </submittedName>
</protein>
<gene>
    <name evidence="1" type="ORF">METZ01_LOCUS433544</name>
</gene>
<dbReference type="AlphaFoldDB" id="A0A382YC69"/>
<dbReference type="EMBL" id="UINC01174521">
    <property type="protein sequence ID" value="SVD80690.1"/>
    <property type="molecule type" value="Genomic_DNA"/>
</dbReference>
<reference evidence="1" key="1">
    <citation type="submission" date="2018-05" db="EMBL/GenBank/DDBJ databases">
        <authorList>
            <person name="Lanie J.A."/>
            <person name="Ng W.-L."/>
            <person name="Kazmierczak K.M."/>
            <person name="Andrzejewski T.M."/>
            <person name="Davidsen T.M."/>
            <person name="Wayne K.J."/>
            <person name="Tettelin H."/>
            <person name="Glass J.I."/>
            <person name="Rusch D."/>
            <person name="Podicherti R."/>
            <person name="Tsui H.-C.T."/>
            <person name="Winkler M.E."/>
        </authorList>
    </citation>
    <scope>NUCLEOTIDE SEQUENCE</scope>
</reference>
<accession>A0A382YC69</accession>
<evidence type="ECO:0000313" key="1">
    <source>
        <dbReference type="EMBL" id="SVD80690.1"/>
    </source>
</evidence>
<organism evidence="1">
    <name type="scientific">marine metagenome</name>
    <dbReference type="NCBI Taxonomy" id="408172"/>
    <lineage>
        <taxon>unclassified sequences</taxon>
        <taxon>metagenomes</taxon>
        <taxon>ecological metagenomes</taxon>
    </lineage>
</organism>